<name>A0A2S5REN9_9MOLU</name>
<keyword evidence="1" id="KW-0963">Cytoplasm</keyword>
<evidence type="ECO:0000313" key="7">
    <source>
        <dbReference type="EMBL" id="PPE05781.1"/>
    </source>
</evidence>
<dbReference type="PANTHER" id="PTHR46111:SF1">
    <property type="entry name" value="RIBOSOMAL RNA SMALL SUBUNIT METHYLTRANSFERASE I"/>
    <property type="match status" value="1"/>
</dbReference>
<evidence type="ECO:0000256" key="4">
    <source>
        <dbReference type="ARBA" id="ARBA00022679"/>
    </source>
</evidence>
<protein>
    <submittedName>
        <fullName evidence="7">16S rRNA (Cytidine1402-2'-O)-methyltransferase</fullName>
    </submittedName>
</protein>
<dbReference type="GO" id="GO:0006364">
    <property type="term" value="P:rRNA processing"/>
    <property type="evidence" value="ECO:0007669"/>
    <property type="project" value="UniProtKB-KW"/>
</dbReference>
<dbReference type="InterPro" id="IPR000878">
    <property type="entry name" value="4pyrrol_Mease"/>
</dbReference>
<evidence type="ECO:0000313" key="8">
    <source>
        <dbReference type="Proteomes" id="UP000237865"/>
    </source>
</evidence>
<evidence type="ECO:0000256" key="3">
    <source>
        <dbReference type="ARBA" id="ARBA00022603"/>
    </source>
</evidence>
<sequence length="295" mass="33155">MLNQNTFKNNYPTIFLVGTPIGNLDDFSLRGVETLQAVDVIFCEDTRVSKVLLQKYNISKPLVSLNKVNETQKIAQLVQYLQDNKNVAIISDAGVPIISDPGAIVINQIRKLNLPVNVTAINAGPAYIHAIAISGYTNISNLFYGFIKNKNEQTKTIELTQVISKFNQEHILAFYESVHRIRETMQVLQAIDAQANVLVARELTKINEQIIQGTVAEVNQVIQSEDFILKGEFVVVLDAKPTTNSSMTDQQIFIEVEKYLAQGYKLKQASAIVSDLFDLNKNEIYNKYLKMNKNL</sequence>
<dbReference type="Gene3D" id="3.30.950.10">
    <property type="entry name" value="Methyltransferase, Cobalt-precorrin-4 Transmethylase, Domain 2"/>
    <property type="match status" value="1"/>
</dbReference>
<dbReference type="CDD" id="cd11648">
    <property type="entry name" value="RsmI"/>
    <property type="match status" value="1"/>
</dbReference>
<dbReference type="RefSeq" id="WP_028126516.1">
    <property type="nucleotide sequence ID" value="NZ_PHNE01000001.1"/>
</dbReference>
<keyword evidence="2" id="KW-0698">rRNA processing</keyword>
<dbReference type="InterPro" id="IPR014777">
    <property type="entry name" value="4pyrrole_Mease_sub1"/>
</dbReference>
<dbReference type="InterPro" id="IPR008189">
    <property type="entry name" value="rRNA_ssu_MeTfrase_I"/>
</dbReference>
<dbReference type="Proteomes" id="UP000237865">
    <property type="component" value="Unassembled WGS sequence"/>
</dbReference>
<dbReference type="InterPro" id="IPR018063">
    <property type="entry name" value="SAM_MeTrfase_RsmI_CS"/>
</dbReference>
<accession>A0A2S5REN9</accession>
<dbReference type="InterPro" id="IPR014776">
    <property type="entry name" value="4pyrrole_Mease_sub2"/>
</dbReference>
<dbReference type="GO" id="GO:0008168">
    <property type="term" value="F:methyltransferase activity"/>
    <property type="evidence" value="ECO:0007669"/>
    <property type="project" value="UniProtKB-KW"/>
</dbReference>
<dbReference type="InterPro" id="IPR035996">
    <property type="entry name" value="4pyrrol_Methylase_sf"/>
</dbReference>
<dbReference type="AlphaFoldDB" id="A0A2S5REN9"/>
<reference evidence="7 8" key="1">
    <citation type="submission" date="2017-11" db="EMBL/GenBank/DDBJ databases">
        <title>Genome sequence of Entomoplasma lucivorax PIPN-2 (ATCC 49196).</title>
        <authorList>
            <person name="Lo W.-S."/>
            <person name="Gasparich G.E."/>
            <person name="Kuo C.-H."/>
        </authorList>
    </citation>
    <scope>NUCLEOTIDE SEQUENCE [LARGE SCALE GENOMIC DNA]</scope>
    <source>
        <strain evidence="7 8">PIPN-2</strain>
    </source>
</reference>
<comment type="caution">
    <text evidence="7">The sequence shown here is derived from an EMBL/GenBank/DDBJ whole genome shotgun (WGS) entry which is preliminary data.</text>
</comment>
<evidence type="ECO:0000256" key="5">
    <source>
        <dbReference type="ARBA" id="ARBA00022691"/>
    </source>
</evidence>
<dbReference type="PANTHER" id="PTHR46111">
    <property type="entry name" value="RIBOSOMAL RNA SMALL SUBUNIT METHYLTRANSFERASE I"/>
    <property type="match status" value="1"/>
</dbReference>
<keyword evidence="4 7" id="KW-0808">Transferase</keyword>
<dbReference type="Pfam" id="PF00590">
    <property type="entry name" value="TP_methylase"/>
    <property type="match status" value="1"/>
</dbReference>
<proteinExistence type="predicted"/>
<evidence type="ECO:0000259" key="6">
    <source>
        <dbReference type="Pfam" id="PF00590"/>
    </source>
</evidence>
<organism evidence="7 8">
    <name type="scientific">Williamsoniiplasma lucivorax</name>
    <dbReference type="NCBI Taxonomy" id="209274"/>
    <lineage>
        <taxon>Bacteria</taxon>
        <taxon>Bacillati</taxon>
        <taxon>Mycoplasmatota</taxon>
        <taxon>Mollicutes</taxon>
        <taxon>Entomoplasmatales</taxon>
        <taxon>Williamsoniiplasma</taxon>
    </lineage>
</organism>
<dbReference type="GO" id="GO:0032259">
    <property type="term" value="P:methylation"/>
    <property type="evidence" value="ECO:0007669"/>
    <property type="project" value="UniProtKB-KW"/>
</dbReference>
<dbReference type="SUPFAM" id="SSF53790">
    <property type="entry name" value="Tetrapyrrole methylase"/>
    <property type="match status" value="1"/>
</dbReference>
<keyword evidence="3 7" id="KW-0489">Methyltransferase</keyword>
<dbReference type="Gene3D" id="3.40.1010.10">
    <property type="entry name" value="Cobalt-precorrin-4 Transmethylase, Domain 1"/>
    <property type="match status" value="1"/>
</dbReference>
<feature type="domain" description="Tetrapyrrole methylase" evidence="6">
    <location>
        <begin position="13"/>
        <end position="218"/>
    </location>
</feature>
<dbReference type="PROSITE" id="PS01296">
    <property type="entry name" value="RSMI"/>
    <property type="match status" value="1"/>
</dbReference>
<dbReference type="NCBIfam" id="TIGR00096">
    <property type="entry name" value="16S rRNA (cytidine(1402)-2'-O)-methyltransferase"/>
    <property type="match status" value="1"/>
</dbReference>
<gene>
    <name evidence="7" type="primary">rsmI</name>
    <name evidence="7" type="ORF">ELUCI_v1c00690</name>
</gene>
<dbReference type="EMBL" id="PHNE01000001">
    <property type="protein sequence ID" value="PPE05781.1"/>
    <property type="molecule type" value="Genomic_DNA"/>
</dbReference>
<keyword evidence="5" id="KW-0949">S-adenosyl-L-methionine</keyword>
<evidence type="ECO:0000256" key="1">
    <source>
        <dbReference type="ARBA" id="ARBA00022490"/>
    </source>
</evidence>
<dbReference type="STRING" id="1399797.GCA_000518285_00550"/>
<evidence type="ECO:0000256" key="2">
    <source>
        <dbReference type="ARBA" id="ARBA00022552"/>
    </source>
</evidence>
<dbReference type="PIRSF" id="PIRSF005917">
    <property type="entry name" value="MTase_YraL"/>
    <property type="match status" value="1"/>
</dbReference>
<keyword evidence="8" id="KW-1185">Reference proteome</keyword>